<keyword evidence="2" id="KW-0175">Coiled coil</keyword>
<organism evidence="4 5">
    <name type="scientific">Streptomyces asiaticus subsp. ignotus</name>
    <dbReference type="NCBI Taxonomy" id="3098222"/>
    <lineage>
        <taxon>Bacteria</taxon>
        <taxon>Bacillati</taxon>
        <taxon>Actinomycetota</taxon>
        <taxon>Actinomycetes</taxon>
        <taxon>Kitasatosporales</taxon>
        <taxon>Streptomycetaceae</taxon>
        <taxon>Streptomyces</taxon>
        <taxon>Streptomyces violaceusniger group</taxon>
    </lineage>
</organism>
<keyword evidence="1" id="KW-0238">DNA-binding</keyword>
<dbReference type="SUPFAM" id="SSF46955">
    <property type="entry name" value="Putative DNA-binding domain"/>
    <property type="match status" value="1"/>
</dbReference>
<dbReference type="Proteomes" id="UP001354709">
    <property type="component" value="Unassembled WGS sequence"/>
</dbReference>
<dbReference type="InterPro" id="IPR011256">
    <property type="entry name" value="Reg_factor_effector_dom_sf"/>
</dbReference>
<dbReference type="SMART" id="SM00871">
    <property type="entry name" value="AraC_E_bind"/>
    <property type="match status" value="1"/>
</dbReference>
<proteinExistence type="predicted"/>
<dbReference type="InterPro" id="IPR009061">
    <property type="entry name" value="DNA-bd_dom_put_sf"/>
</dbReference>
<dbReference type="InterPro" id="IPR010499">
    <property type="entry name" value="AraC_E-bd"/>
</dbReference>
<feature type="domain" description="HTH merR-type" evidence="3">
    <location>
        <begin position="1"/>
        <end position="71"/>
    </location>
</feature>
<dbReference type="SMART" id="SM00422">
    <property type="entry name" value="HTH_MERR"/>
    <property type="match status" value="1"/>
</dbReference>
<dbReference type="RefSeq" id="WP_138912685.1">
    <property type="nucleotide sequence ID" value="NZ_JAZBJO010000006.1"/>
</dbReference>
<dbReference type="Gene3D" id="1.10.1660.10">
    <property type="match status" value="1"/>
</dbReference>
<dbReference type="PANTHER" id="PTHR30204">
    <property type="entry name" value="REDOX-CYCLING DRUG-SENSING TRANSCRIPTIONAL ACTIVATOR SOXR"/>
    <property type="match status" value="1"/>
</dbReference>
<dbReference type="Pfam" id="PF13411">
    <property type="entry name" value="MerR_1"/>
    <property type="match status" value="1"/>
</dbReference>
<evidence type="ECO:0000256" key="2">
    <source>
        <dbReference type="SAM" id="Coils"/>
    </source>
</evidence>
<dbReference type="InterPro" id="IPR029442">
    <property type="entry name" value="GyrI-like"/>
</dbReference>
<dbReference type="InterPro" id="IPR047057">
    <property type="entry name" value="MerR_fam"/>
</dbReference>
<accession>A0ABU7PWH7</accession>
<dbReference type="SUPFAM" id="SSF55136">
    <property type="entry name" value="Probable bacterial effector-binding domain"/>
    <property type="match status" value="1"/>
</dbReference>
<name>A0ABU7PWH7_9ACTN</name>
<keyword evidence="5" id="KW-1185">Reference proteome</keyword>
<evidence type="ECO:0000259" key="3">
    <source>
        <dbReference type="PROSITE" id="PS50937"/>
    </source>
</evidence>
<dbReference type="PROSITE" id="PS50937">
    <property type="entry name" value="HTH_MERR_2"/>
    <property type="match status" value="1"/>
</dbReference>
<feature type="coiled-coil region" evidence="2">
    <location>
        <begin position="86"/>
        <end position="113"/>
    </location>
</feature>
<dbReference type="Pfam" id="PF06445">
    <property type="entry name" value="GyrI-like"/>
    <property type="match status" value="1"/>
</dbReference>
<protein>
    <submittedName>
        <fullName evidence="4">MerR family transcriptional regulator</fullName>
    </submittedName>
</protein>
<gene>
    <name evidence="4" type="ORF">V2J94_12905</name>
</gene>
<sequence length="274" mass="29861">MFTIGDFARHGRVSVRMLRHYDATGLLRPAHVDPATGYRSYSAAQLSRLNRIIALKELGFTLQQVRDIVDDKVGTEELRGMLRLRRAELEATVAATAARLAQVEARLRSIESEGHMPTNDVVIKTLPAVRVAELTATAAGFEPQDIGPVITPLYDELFRRLDAAGITPTGPGVAYYEDAPEGGGAVTVHAAVQVSAPLREGEDLRILDLPSVDRAATIVHRGPMDAVVPTAQALAHWIDGNGYRSAGYPREINLECPENRDEWVTELQAPVVQV</sequence>
<evidence type="ECO:0000313" key="4">
    <source>
        <dbReference type="EMBL" id="MEE4592779.1"/>
    </source>
</evidence>
<reference evidence="4 5" key="1">
    <citation type="submission" date="2023-11" db="EMBL/GenBank/DDBJ databases">
        <title>30 novel species of actinomycetes from the DSMZ collection.</title>
        <authorList>
            <person name="Nouioui I."/>
        </authorList>
    </citation>
    <scope>NUCLEOTIDE SEQUENCE [LARGE SCALE GENOMIC DNA]</scope>
    <source>
        <strain evidence="4 5">DSM 41524</strain>
    </source>
</reference>
<evidence type="ECO:0000256" key="1">
    <source>
        <dbReference type="ARBA" id="ARBA00023125"/>
    </source>
</evidence>
<comment type="caution">
    <text evidence="4">The sequence shown here is derived from an EMBL/GenBank/DDBJ whole genome shotgun (WGS) entry which is preliminary data.</text>
</comment>
<dbReference type="PANTHER" id="PTHR30204:SF97">
    <property type="entry name" value="MERR FAMILY REGULATORY PROTEIN"/>
    <property type="match status" value="1"/>
</dbReference>
<dbReference type="Gene3D" id="3.20.80.10">
    <property type="entry name" value="Regulatory factor, effector binding domain"/>
    <property type="match status" value="1"/>
</dbReference>
<dbReference type="InterPro" id="IPR000551">
    <property type="entry name" value="MerR-type_HTH_dom"/>
</dbReference>
<evidence type="ECO:0000313" key="5">
    <source>
        <dbReference type="Proteomes" id="UP001354709"/>
    </source>
</evidence>
<dbReference type="EMBL" id="JAZBJO010000006">
    <property type="protein sequence ID" value="MEE4592779.1"/>
    <property type="molecule type" value="Genomic_DNA"/>
</dbReference>
<dbReference type="CDD" id="cd01107">
    <property type="entry name" value="HTH_BmrR"/>
    <property type="match status" value="1"/>
</dbReference>